<dbReference type="eggNOG" id="COG3012">
    <property type="taxonomic scope" value="Bacteria"/>
</dbReference>
<dbReference type="OrthoDB" id="570299at2"/>
<dbReference type="AlphaFoldDB" id="Q2IGD7"/>
<reference evidence="1 2" key="1">
    <citation type="submission" date="2006-01" db="EMBL/GenBank/DDBJ databases">
        <title>Complete sequence of Anaeromyxobacter dehalogenans 2CP-C.</title>
        <authorList>
            <consortium name="US DOE Joint Genome Institute"/>
            <person name="Copeland A."/>
            <person name="Lucas S."/>
            <person name="Lapidus A."/>
            <person name="Barry K."/>
            <person name="Detter J.C."/>
            <person name="Glavina T."/>
            <person name="Hammon N."/>
            <person name="Israni S."/>
            <person name="Pitluck S."/>
            <person name="Brettin T."/>
            <person name="Bruce D."/>
            <person name="Han C."/>
            <person name="Tapia R."/>
            <person name="Gilna P."/>
            <person name="Kiss H."/>
            <person name="Schmutz J."/>
            <person name="Larimer F."/>
            <person name="Land M."/>
            <person name="Kyrpides N."/>
            <person name="Anderson I."/>
            <person name="Sanford R.A."/>
            <person name="Ritalahti K.M."/>
            <person name="Thomas H.S."/>
            <person name="Kirby J.R."/>
            <person name="Zhulin I.B."/>
            <person name="Loeffler F.E."/>
            <person name="Richardson P."/>
        </authorList>
    </citation>
    <scope>NUCLEOTIDE SEQUENCE [LARGE SCALE GENOMIC DNA]</scope>
    <source>
        <strain evidence="1 2">2CP-C</strain>
    </source>
</reference>
<evidence type="ECO:0000313" key="1">
    <source>
        <dbReference type="EMBL" id="ABC83644.1"/>
    </source>
</evidence>
<dbReference type="Pfam" id="PF02810">
    <property type="entry name" value="SEC-C"/>
    <property type="match status" value="1"/>
</dbReference>
<dbReference type="HOGENOM" id="CLU_1902296_0_0_7"/>
<dbReference type="STRING" id="290397.Adeh_3880"/>
<protein>
    <recommendedName>
        <fullName evidence="3">SEC-C motif domain protein</fullName>
    </recommendedName>
</protein>
<organism evidence="1 2">
    <name type="scientific">Anaeromyxobacter dehalogenans (strain 2CP-C)</name>
    <dbReference type="NCBI Taxonomy" id="290397"/>
    <lineage>
        <taxon>Bacteria</taxon>
        <taxon>Pseudomonadati</taxon>
        <taxon>Myxococcota</taxon>
        <taxon>Myxococcia</taxon>
        <taxon>Myxococcales</taxon>
        <taxon>Cystobacterineae</taxon>
        <taxon>Anaeromyxobacteraceae</taxon>
        <taxon>Anaeromyxobacter</taxon>
    </lineage>
</organism>
<name>Q2IGD7_ANADE</name>
<dbReference type="Gene3D" id="3.10.450.50">
    <property type="match status" value="1"/>
</dbReference>
<gene>
    <name evidence="1" type="ordered locus">Adeh_3880</name>
</gene>
<evidence type="ECO:0000313" key="2">
    <source>
        <dbReference type="Proteomes" id="UP000001935"/>
    </source>
</evidence>
<dbReference type="InterPro" id="IPR004027">
    <property type="entry name" value="SEC_C_motif"/>
</dbReference>
<dbReference type="EMBL" id="CP000251">
    <property type="protein sequence ID" value="ABC83644.1"/>
    <property type="molecule type" value="Genomic_DNA"/>
</dbReference>
<sequence length="135" mass="14371">MTDPSLEALLAELERCAGPDDPRAVHVLSRMLDRLLRAPIADCALCAWQDLARLAGAIRASGGTVTAEQQAGIDAAFEEGAKLLVPFDPSAVPSPAALPSRVARALRPGRNDPCRCGSGRKYKKCHLAEDERAAR</sequence>
<dbReference type="KEGG" id="ade:Adeh_3880"/>
<dbReference type="Proteomes" id="UP000001935">
    <property type="component" value="Chromosome"/>
</dbReference>
<dbReference type="RefSeq" id="WP_011422926.1">
    <property type="nucleotide sequence ID" value="NC_007760.1"/>
</dbReference>
<evidence type="ECO:0008006" key="3">
    <source>
        <dbReference type="Google" id="ProtNLM"/>
    </source>
</evidence>
<accession>Q2IGD7</accession>
<dbReference type="SUPFAM" id="SSF103642">
    <property type="entry name" value="Sec-C motif"/>
    <property type="match status" value="1"/>
</dbReference>
<proteinExistence type="predicted"/>